<dbReference type="SUPFAM" id="SSF54654">
    <property type="entry name" value="CI-2 family of serine protease inhibitors"/>
    <property type="match status" value="1"/>
</dbReference>
<evidence type="ECO:0000256" key="2">
    <source>
        <dbReference type="ARBA" id="ARBA00022690"/>
    </source>
</evidence>
<evidence type="ECO:0000256" key="3">
    <source>
        <dbReference type="ARBA" id="ARBA00022900"/>
    </source>
</evidence>
<dbReference type="InterPro" id="IPR000864">
    <property type="entry name" value="Prot_inh_pot1"/>
</dbReference>
<comment type="similarity">
    <text evidence="1">Belongs to the protease inhibitor I13 (potato type I serine protease inhibitor) family.</text>
</comment>
<keyword evidence="2" id="KW-0646">Protease inhibitor</keyword>
<evidence type="ECO:0000313" key="4">
    <source>
        <dbReference type="EMBL" id="PIN03668.1"/>
    </source>
</evidence>
<proteinExistence type="inferred from homology"/>
<name>A0A2G9GEF6_9LAMI</name>
<evidence type="ECO:0000313" key="5">
    <source>
        <dbReference type="Proteomes" id="UP000231279"/>
    </source>
</evidence>
<dbReference type="PANTHER" id="PTHR33091">
    <property type="entry name" value="PROTEIN, PUTATIVE, EXPRESSED-RELATED"/>
    <property type="match status" value="1"/>
</dbReference>
<dbReference type="OrthoDB" id="1295326at2759"/>
<sequence length="73" mass="8384">MSFLDFCKGKQSWPELIGYCRETAVKITEKERPGTIAIMVPPNQQWLPLTYICGRVFVLVDKKDIVQRIPVMG</sequence>
<dbReference type="Gene3D" id="3.30.10.10">
    <property type="entry name" value="Trypsin Inhibitor V, subunit A"/>
    <property type="match status" value="1"/>
</dbReference>
<dbReference type="EMBL" id="NKXS01005444">
    <property type="protein sequence ID" value="PIN03668.1"/>
    <property type="molecule type" value="Genomic_DNA"/>
</dbReference>
<keyword evidence="3" id="KW-0722">Serine protease inhibitor</keyword>
<dbReference type="InterPro" id="IPR036354">
    <property type="entry name" value="Prot_inh_pot1_sf"/>
</dbReference>
<dbReference type="GO" id="GO:0004867">
    <property type="term" value="F:serine-type endopeptidase inhibitor activity"/>
    <property type="evidence" value="ECO:0007669"/>
    <property type="project" value="UniProtKB-KW"/>
</dbReference>
<dbReference type="PANTHER" id="PTHR33091:SF73">
    <property type="entry name" value="INHIBITOR OF TRYPSIN AND HAGEMAN FACTOR-LIKE"/>
    <property type="match status" value="1"/>
</dbReference>
<organism evidence="4 5">
    <name type="scientific">Handroanthus impetiginosus</name>
    <dbReference type="NCBI Taxonomy" id="429701"/>
    <lineage>
        <taxon>Eukaryota</taxon>
        <taxon>Viridiplantae</taxon>
        <taxon>Streptophyta</taxon>
        <taxon>Embryophyta</taxon>
        <taxon>Tracheophyta</taxon>
        <taxon>Spermatophyta</taxon>
        <taxon>Magnoliopsida</taxon>
        <taxon>eudicotyledons</taxon>
        <taxon>Gunneridae</taxon>
        <taxon>Pentapetalae</taxon>
        <taxon>asterids</taxon>
        <taxon>lamiids</taxon>
        <taxon>Lamiales</taxon>
        <taxon>Bignoniaceae</taxon>
        <taxon>Crescentiina</taxon>
        <taxon>Tabebuia alliance</taxon>
        <taxon>Handroanthus</taxon>
    </lineage>
</organism>
<dbReference type="GO" id="GO:0009611">
    <property type="term" value="P:response to wounding"/>
    <property type="evidence" value="ECO:0007669"/>
    <property type="project" value="InterPro"/>
</dbReference>
<dbReference type="Pfam" id="PF00280">
    <property type="entry name" value="potato_inhibit"/>
    <property type="match status" value="1"/>
</dbReference>
<dbReference type="AlphaFoldDB" id="A0A2G9GEF6"/>
<protein>
    <submittedName>
        <fullName evidence="4">Uncharacterized protein</fullName>
    </submittedName>
</protein>
<gene>
    <name evidence="4" type="ORF">CDL12_23805</name>
</gene>
<dbReference type="Proteomes" id="UP000231279">
    <property type="component" value="Unassembled WGS sequence"/>
</dbReference>
<dbReference type="STRING" id="429701.A0A2G9GEF6"/>
<reference evidence="5" key="1">
    <citation type="journal article" date="2018" name="Gigascience">
        <title>Genome assembly of the Pink Ipe (Handroanthus impetiginosus, Bignoniaceae), a highly valued, ecologically keystone Neotropical timber forest tree.</title>
        <authorList>
            <person name="Silva-Junior O.B."/>
            <person name="Grattapaglia D."/>
            <person name="Novaes E."/>
            <person name="Collevatti R.G."/>
        </authorList>
    </citation>
    <scope>NUCLEOTIDE SEQUENCE [LARGE SCALE GENOMIC DNA]</scope>
    <source>
        <strain evidence="5">cv. UFG-1</strain>
    </source>
</reference>
<comment type="caution">
    <text evidence="4">The sequence shown here is derived from an EMBL/GenBank/DDBJ whole genome shotgun (WGS) entry which is preliminary data.</text>
</comment>
<accession>A0A2G9GEF6</accession>
<keyword evidence="5" id="KW-1185">Reference proteome</keyword>
<evidence type="ECO:0000256" key="1">
    <source>
        <dbReference type="ARBA" id="ARBA00008210"/>
    </source>
</evidence>